<name>A0A0F3GKP9_9BACT</name>
<protein>
    <submittedName>
        <fullName evidence="1">Uncharacterized protein</fullName>
    </submittedName>
</protein>
<comment type="caution">
    <text evidence="1">The sequence shown here is derived from an EMBL/GenBank/DDBJ whole genome shotgun (WGS) entry which is preliminary data.</text>
</comment>
<dbReference type="EMBL" id="LACI01002310">
    <property type="protein sequence ID" value="KJU82466.1"/>
    <property type="molecule type" value="Genomic_DNA"/>
</dbReference>
<organism evidence="1 2">
    <name type="scientific">Candidatus Magnetobacterium bavaricum</name>
    <dbReference type="NCBI Taxonomy" id="29290"/>
    <lineage>
        <taxon>Bacteria</taxon>
        <taxon>Pseudomonadati</taxon>
        <taxon>Nitrospirota</taxon>
        <taxon>Thermodesulfovibrionia</taxon>
        <taxon>Thermodesulfovibrionales</taxon>
        <taxon>Candidatus Magnetobacteriaceae</taxon>
        <taxon>Candidatus Magnetobacterium</taxon>
    </lineage>
</organism>
<proteinExistence type="predicted"/>
<keyword evidence="2" id="KW-1185">Reference proteome</keyword>
<evidence type="ECO:0000313" key="1">
    <source>
        <dbReference type="EMBL" id="KJU82466.1"/>
    </source>
</evidence>
<reference evidence="1 2" key="1">
    <citation type="submission" date="2015-02" db="EMBL/GenBank/DDBJ databases">
        <title>Single-cell genomics of uncultivated deep-branching MTB reveals a conserved set of magnetosome genes.</title>
        <authorList>
            <person name="Kolinko S."/>
            <person name="Richter M."/>
            <person name="Glockner F.O."/>
            <person name="Brachmann A."/>
            <person name="Schuler D."/>
        </authorList>
    </citation>
    <scope>NUCLEOTIDE SEQUENCE [LARGE SCALE GENOMIC DNA]</scope>
    <source>
        <strain evidence="1">TM-1</strain>
    </source>
</reference>
<accession>A0A0F3GKP9</accession>
<gene>
    <name evidence="1" type="ORF">MBAV_005340</name>
</gene>
<sequence>MGVGVGVEAKLNVAVMFFAADIITVQVELDPVQSPLQPVKVEPEFAVAVRVTDVPEAKEAVHDTPQLIP</sequence>
<dbReference type="AlphaFoldDB" id="A0A0F3GKP9"/>
<dbReference type="Proteomes" id="UP000033423">
    <property type="component" value="Unassembled WGS sequence"/>
</dbReference>
<evidence type="ECO:0000313" key="2">
    <source>
        <dbReference type="Proteomes" id="UP000033423"/>
    </source>
</evidence>